<keyword evidence="3" id="KW-1185">Reference proteome</keyword>
<keyword evidence="1" id="KW-0812">Transmembrane</keyword>
<dbReference type="Proteomes" id="UP000243542">
    <property type="component" value="Unassembled WGS sequence"/>
</dbReference>
<protein>
    <submittedName>
        <fullName evidence="2">Uncharacterized protein</fullName>
    </submittedName>
</protein>
<gene>
    <name evidence="2" type="ORF">ATK36_0683</name>
</gene>
<evidence type="ECO:0000313" key="3">
    <source>
        <dbReference type="Proteomes" id="UP000243542"/>
    </source>
</evidence>
<feature type="transmembrane region" description="Helical" evidence="1">
    <location>
        <begin position="23"/>
        <end position="43"/>
    </location>
</feature>
<comment type="caution">
    <text evidence="2">The sequence shown here is derived from an EMBL/GenBank/DDBJ whole genome shotgun (WGS) entry which is preliminary data.</text>
</comment>
<keyword evidence="1" id="KW-1133">Transmembrane helix</keyword>
<name>A0A2A9G0C2_9PSEU</name>
<organism evidence="2 3">
    <name type="scientific">Amycolatopsis sulphurea</name>
    <dbReference type="NCBI Taxonomy" id="76022"/>
    <lineage>
        <taxon>Bacteria</taxon>
        <taxon>Bacillati</taxon>
        <taxon>Actinomycetota</taxon>
        <taxon>Actinomycetes</taxon>
        <taxon>Pseudonocardiales</taxon>
        <taxon>Pseudonocardiaceae</taxon>
        <taxon>Amycolatopsis</taxon>
    </lineage>
</organism>
<proteinExistence type="predicted"/>
<evidence type="ECO:0000313" key="2">
    <source>
        <dbReference type="EMBL" id="PFG57124.1"/>
    </source>
</evidence>
<dbReference type="EMBL" id="PDJK01000001">
    <property type="protein sequence ID" value="PFG57124.1"/>
    <property type="molecule type" value="Genomic_DNA"/>
</dbReference>
<keyword evidence="1" id="KW-0472">Membrane</keyword>
<reference evidence="2 3" key="1">
    <citation type="submission" date="2017-10" db="EMBL/GenBank/DDBJ databases">
        <title>Sequencing the genomes of 1000 actinobacteria strains.</title>
        <authorList>
            <person name="Klenk H.-P."/>
        </authorList>
    </citation>
    <scope>NUCLEOTIDE SEQUENCE [LARGE SCALE GENOMIC DNA]</scope>
    <source>
        <strain evidence="2 3">DSM 46092</strain>
    </source>
</reference>
<accession>A0A2A9G0C2</accession>
<evidence type="ECO:0000256" key="1">
    <source>
        <dbReference type="SAM" id="Phobius"/>
    </source>
</evidence>
<dbReference type="RefSeq" id="WP_098509766.1">
    <property type="nucleotide sequence ID" value="NZ_JBIAKZ010000007.1"/>
</dbReference>
<dbReference type="AlphaFoldDB" id="A0A2A9G0C2"/>
<sequence length="60" mass="6869">MTAVPPPPGRAISRERKKTSHGLHLFLTIVTAGMWGLFVWFPLTVWHKVGPKRKIVTEYK</sequence>